<organism evidence="1 2">
    <name type="scientific">Terrabacter ginsenosidimutans</name>
    <dbReference type="NCBI Taxonomy" id="490575"/>
    <lineage>
        <taxon>Bacteria</taxon>
        <taxon>Bacillati</taxon>
        <taxon>Actinomycetota</taxon>
        <taxon>Actinomycetes</taxon>
        <taxon>Micrococcales</taxon>
        <taxon>Intrasporangiaceae</taxon>
        <taxon>Terrabacter</taxon>
    </lineage>
</organism>
<sequence length="42" mass="5015">MELRRPMGRNETFYSIDKTRDLLGYSPHHSWRDVLPDPRAEA</sequence>
<evidence type="ECO:0000313" key="1">
    <source>
        <dbReference type="EMBL" id="GAA3710148.1"/>
    </source>
</evidence>
<dbReference type="EMBL" id="BAABDC010000004">
    <property type="protein sequence ID" value="GAA3710148.1"/>
    <property type="molecule type" value="Genomic_DNA"/>
</dbReference>
<dbReference type="Proteomes" id="UP001501468">
    <property type="component" value="Unassembled WGS sequence"/>
</dbReference>
<reference evidence="2" key="1">
    <citation type="journal article" date="2019" name="Int. J. Syst. Evol. Microbiol.">
        <title>The Global Catalogue of Microorganisms (GCM) 10K type strain sequencing project: providing services to taxonomists for standard genome sequencing and annotation.</title>
        <authorList>
            <consortium name="The Broad Institute Genomics Platform"/>
            <consortium name="The Broad Institute Genome Sequencing Center for Infectious Disease"/>
            <person name="Wu L."/>
            <person name="Ma J."/>
        </authorList>
    </citation>
    <scope>NUCLEOTIDE SEQUENCE [LARGE SCALE GENOMIC DNA]</scope>
    <source>
        <strain evidence="2">JCM 17125</strain>
    </source>
</reference>
<name>A0ABP7DZG6_9MICO</name>
<accession>A0ABP7DZG6</accession>
<proteinExistence type="predicted"/>
<evidence type="ECO:0000313" key="2">
    <source>
        <dbReference type="Proteomes" id="UP001501468"/>
    </source>
</evidence>
<gene>
    <name evidence="1" type="ORF">GCM10022399_28760</name>
</gene>
<protein>
    <submittedName>
        <fullName evidence="1">Uncharacterized protein</fullName>
    </submittedName>
</protein>
<dbReference type="RefSeq" id="WP_344947776.1">
    <property type="nucleotide sequence ID" value="NZ_BAABDC010000004.1"/>
</dbReference>
<comment type="caution">
    <text evidence="1">The sequence shown here is derived from an EMBL/GenBank/DDBJ whole genome shotgun (WGS) entry which is preliminary data.</text>
</comment>
<keyword evidence="2" id="KW-1185">Reference proteome</keyword>